<feature type="region of interest" description="Disordered" evidence="1">
    <location>
        <begin position="54"/>
        <end position="108"/>
    </location>
</feature>
<organism evidence="2 3">
    <name type="scientific">Hibiscus sabdariffa</name>
    <name type="common">roselle</name>
    <dbReference type="NCBI Taxonomy" id="183260"/>
    <lineage>
        <taxon>Eukaryota</taxon>
        <taxon>Viridiplantae</taxon>
        <taxon>Streptophyta</taxon>
        <taxon>Embryophyta</taxon>
        <taxon>Tracheophyta</taxon>
        <taxon>Spermatophyta</taxon>
        <taxon>Magnoliopsida</taxon>
        <taxon>eudicotyledons</taxon>
        <taxon>Gunneridae</taxon>
        <taxon>Pentapetalae</taxon>
        <taxon>rosids</taxon>
        <taxon>malvids</taxon>
        <taxon>Malvales</taxon>
        <taxon>Malvaceae</taxon>
        <taxon>Malvoideae</taxon>
        <taxon>Hibiscus</taxon>
    </lineage>
</organism>
<keyword evidence="3" id="KW-1185">Reference proteome</keyword>
<comment type="caution">
    <text evidence="2">The sequence shown here is derived from an EMBL/GenBank/DDBJ whole genome shotgun (WGS) entry which is preliminary data.</text>
</comment>
<name>A0ABR2ANB4_9ROSI</name>
<gene>
    <name evidence="2" type="ORF">V6N12_020165</name>
</gene>
<evidence type="ECO:0000256" key="1">
    <source>
        <dbReference type="SAM" id="MobiDB-lite"/>
    </source>
</evidence>
<dbReference type="Proteomes" id="UP001472677">
    <property type="component" value="Unassembled WGS sequence"/>
</dbReference>
<sequence length="144" mass="15246">MADTTRQPTRSHVVPIIPQSADPITTRLDPLTPAMFSSPSSAFVPLTAPMRHDAPSPAFSNQPLVADYGSPSTKVMPNGDAHAEPLNTTTTLVDVPPDSSSSIAGPDQPSFGQHTYAFFNPAHVEDTAIGTSQQHVSNTHTMIT</sequence>
<proteinExistence type="predicted"/>
<accession>A0ABR2ANB4</accession>
<feature type="compositionally biased region" description="Polar residues" evidence="1">
    <location>
        <begin position="86"/>
        <end position="103"/>
    </location>
</feature>
<evidence type="ECO:0000313" key="2">
    <source>
        <dbReference type="EMBL" id="KAK8495305.1"/>
    </source>
</evidence>
<protein>
    <submittedName>
        <fullName evidence="2">Uncharacterized protein</fullName>
    </submittedName>
</protein>
<reference evidence="2 3" key="1">
    <citation type="journal article" date="2024" name="G3 (Bethesda)">
        <title>Genome assembly of Hibiscus sabdariffa L. provides insights into metabolisms of medicinal natural products.</title>
        <authorList>
            <person name="Kim T."/>
        </authorList>
    </citation>
    <scope>NUCLEOTIDE SEQUENCE [LARGE SCALE GENOMIC DNA]</scope>
    <source>
        <strain evidence="2">TK-2024</strain>
        <tissue evidence="2">Old leaves</tissue>
    </source>
</reference>
<evidence type="ECO:0000313" key="3">
    <source>
        <dbReference type="Proteomes" id="UP001472677"/>
    </source>
</evidence>
<dbReference type="EMBL" id="JBBPBM010000449">
    <property type="protein sequence ID" value="KAK8495305.1"/>
    <property type="molecule type" value="Genomic_DNA"/>
</dbReference>